<dbReference type="RefSeq" id="WP_085584794.1">
    <property type="nucleotide sequence ID" value="NZ_JFKA01000009.1"/>
</dbReference>
<dbReference type="STRING" id="1293891.TMES_17080"/>
<dbReference type="InterPro" id="IPR000524">
    <property type="entry name" value="Tscrpt_reg_HTH_GntR"/>
</dbReference>
<evidence type="ECO:0000256" key="3">
    <source>
        <dbReference type="ARBA" id="ARBA00023163"/>
    </source>
</evidence>
<evidence type="ECO:0000256" key="1">
    <source>
        <dbReference type="ARBA" id="ARBA00023015"/>
    </source>
</evidence>
<dbReference type="InterPro" id="IPR036390">
    <property type="entry name" value="WH_DNA-bd_sf"/>
</dbReference>
<dbReference type="Gene3D" id="1.10.10.10">
    <property type="entry name" value="Winged helix-like DNA-binding domain superfamily/Winged helix DNA-binding domain"/>
    <property type="match status" value="1"/>
</dbReference>
<keyword evidence="7" id="KW-1185">Reference proteome</keyword>
<keyword evidence="3" id="KW-0804">Transcription</keyword>
<dbReference type="PANTHER" id="PTHR44846">
    <property type="entry name" value="MANNOSYL-D-GLYCERATE TRANSPORT/METABOLISM SYSTEM REPRESSOR MNGR-RELATED"/>
    <property type="match status" value="1"/>
</dbReference>
<dbReference type="SMART" id="SM00866">
    <property type="entry name" value="UTRA"/>
    <property type="match status" value="1"/>
</dbReference>
<proteinExistence type="predicted"/>
<organism evidence="6 7">
    <name type="scientific">Thalassospira mesophila</name>
    <dbReference type="NCBI Taxonomy" id="1293891"/>
    <lineage>
        <taxon>Bacteria</taxon>
        <taxon>Pseudomonadati</taxon>
        <taxon>Pseudomonadota</taxon>
        <taxon>Alphaproteobacteria</taxon>
        <taxon>Rhodospirillales</taxon>
        <taxon>Thalassospiraceae</taxon>
        <taxon>Thalassospira</taxon>
    </lineage>
</organism>
<keyword evidence="1" id="KW-0805">Transcription regulation</keyword>
<keyword evidence="2" id="KW-0238">DNA-binding</keyword>
<dbReference type="InterPro" id="IPR010248">
    <property type="entry name" value="His_ut_repres"/>
</dbReference>
<dbReference type="EMBL" id="JFKA01000009">
    <property type="protein sequence ID" value="OSQ36780.1"/>
    <property type="molecule type" value="Genomic_DNA"/>
</dbReference>
<dbReference type="Pfam" id="PF07702">
    <property type="entry name" value="UTRA"/>
    <property type="match status" value="1"/>
</dbReference>
<gene>
    <name evidence="6" type="ORF">TMES_17080</name>
</gene>
<dbReference type="GO" id="GO:0003677">
    <property type="term" value="F:DNA binding"/>
    <property type="evidence" value="ECO:0007669"/>
    <property type="project" value="UniProtKB-UniRule"/>
</dbReference>
<dbReference type="Proteomes" id="UP000193391">
    <property type="component" value="Unassembled WGS sequence"/>
</dbReference>
<dbReference type="AlphaFoldDB" id="A0A1Y2KZP4"/>
<dbReference type="GO" id="GO:0006547">
    <property type="term" value="P:L-histidine metabolic process"/>
    <property type="evidence" value="ECO:0007669"/>
    <property type="project" value="UniProtKB-UniRule"/>
</dbReference>
<dbReference type="InterPro" id="IPR011663">
    <property type="entry name" value="UTRA"/>
</dbReference>
<dbReference type="InterPro" id="IPR028978">
    <property type="entry name" value="Chorismate_lyase_/UTRA_dom_sf"/>
</dbReference>
<dbReference type="InterPro" id="IPR050679">
    <property type="entry name" value="Bact_HTH_transcr_reg"/>
</dbReference>
<feature type="domain" description="HTH gntR-type" evidence="5">
    <location>
        <begin position="7"/>
        <end position="75"/>
    </location>
</feature>
<evidence type="ECO:0000256" key="2">
    <source>
        <dbReference type="ARBA" id="ARBA00023125"/>
    </source>
</evidence>
<sequence length="247" mass="27067">MRANKAPTLHQQIINDIEGNILSGTWPPGHRIANEMDLAQHYSCSRMTVNKALSQLAKANLIERRKKSGSFVTQPQAQSAVLEIHDIKSEVQSLGLHYGYTRASRVERTSTTIDMKNLELPDAGNVIEVIGKHYAGPGVFCLEERLINLAVVPDARDEDFVDAAPGPWLTSHIPWTTAEHLIKSVGANSHYAEALGVNPGTACLVIERRTWSHNGPVTHVRLTYPGDRHALVARFTPSDPTGKSSGI</sequence>
<accession>A0A1Y2KZP4</accession>
<dbReference type="CDD" id="cd07377">
    <property type="entry name" value="WHTH_GntR"/>
    <property type="match status" value="1"/>
</dbReference>
<dbReference type="SMART" id="SM00345">
    <property type="entry name" value="HTH_GNTR"/>
    <property type="match status" value="1"/>
</dbReference>
<reference evidence="6 7" key="1">
    <citation type="submission" date="2014-03" db="EMBL/GenBank/DDBJ databases">
        <title>The draft genome sequence of Thalassospira mesophila JCM 18969.</title>
        <authorList>
            <person name="Lai Q."/>
            <person name="Shao Z."/>
        </authorList>
    </citation>
    <scope>NUCLEOTIDE SEQUENCE [LARGE SCALE GENOMIC DNA]</scope>
    <source>
        <strain evidence="6 7">JCM 18969</strain>
    </source>
</reference>
<dbReference type="NCBIfam" id="TIGR02018">
    <property type="entry name" value="his_ut_repres"/>
    <property type="match status" value="1"/>
</dbReference>
<dbReference type="InterPro" id="IPR036388">
    <property type="entry name" value="WH-like_DNA-bd_sf"/>
</dbReference>
<dbReference type="GO" id="GO:0045892">
    <property type="term" value="P:negative regulation of DNA-templated transcription"/>
    <property type="evidence" value="ECO:0007669"/>
    <property type="project" value="UniProtKB-UniRule"/>
</dbReference>
<dbReference type="PROSITE" id="PS50949">
    <property type="entry name" value="HTH_GNTR"/>
    <property type="match status" value="1"/>
</dbReference>
<dbReference type="Gene3D" id="3.40.1410.10">
    <property type="entry name" value="Chorismate lyase-like"/>
    <property type="match status" value="1"/>
</dbReference>
<evidence type="ECO:0000313" key="7">
    <source>
        <dbReference type="Proteomes" id="UP000193391"/>
    </source>
</evidence>
<dbReference type="SUPFAM" id="SSF64288">
    <property type="entry name" value="Chorismate lyase-like"/>
    <property type="match status" value="1"/>
</dbReference>
<dbReference type="GO" id="GO:0003700">
    <property type="term" value="F:DNA-binding transcription factor activity"/>
    <property type="evidence" value="ECO:0007669"/>
    <property type="project" value="UniProtKB-UniRule"/>
</dbReference>
<protein>
    <recommendedName>
        <fullName evidence="4">Histidine utilization repressor</fullName>
    </recommendedName>
</protein>
<evidence type="ECO:0000256" key="4">
    <source>
        <dbReference type="NCBIfam" id="TIGR02018"/>
    </source>
</evidence>
<dbReference type="PANTHER" id="PTHR44846:SF16">
    <property type="entry name" value="TRANSCRIPTIONAL REGULATOR PHNF-RELATED"/>
    <property type="match status" value="1"/>
</dbReference>
<dbReference type="Pfam" id="PF00392">
    <property type="entry name" value="GntR"/>
    <property type="match status" value="1"/>
</dbReference>
<dbReference type="OrthoDB" id="5454556at2"/>
<evidence type="ECO:0000313" key="6">
    <source>
        <dbReference type="EMBL" id="OSQ36780.1"/>
    </source>
</evidence>
<name>A0A1Y2KZP4_9PROT</name>
<evidence type="ECO:0000259" key="5">
    <source>
        <dbReference type="PROSITE" id="PS50949"/>
    </source>
</evidence>
<comment type="caution">
    <text evidence="6">The sequence shown here is derived from an EMBL/GenBank/DDBJ whole genome shotgun (WGS) entry which is preliminary data.</text>
</comment>
<dbReference type="SUPFAM" id="SSF46785">
    <property type="entry name" value="Winged helix' DNA-binding domain"/>
    <property type="match status" value="1"/>
</dbReference>